<dbReference type="Proteomes" id="UP000198552">
    <property type="component" value="Unassembled WGS sequence"/>
</dbReference>
<evidence type="ECO:0000256" key="4">
    <source>
        <dbReference type="ARBA" id="ARBA00022982"/>
    </source>
</evidence>
<dbReference type="EMBL" id="FNHP01000008">
    <property type="protein sequence ID" value="SDM56321.1"/>
    <property type="molecule type" value="Genomic_DNA"/>
</dbReference>
<reference evidence="11" key="1">
    <citation type="submission" date="2016-10" db="EMBL/GenBank/DDBJ databases">
        <authorList>
            <person name="Varghese N."/>
            <person name="Submissions S."/>
        </authorList>
    </citation>
    <scope>NUCLEOTIDE SEQUENCE [LARGE SCALE GENOMIC DNA]</scope>
    <source>
        <strain evidence="11">EPL6</strain>
    </source>
</reference>
<feature type="domain" description="Cytochrome c" evidence="9">
    <location>
        <begin position="87"/>
        <end position="166"/>
    </location>
</feature>
<feature type="region of interest" description="Disordered" evidence="7">
    <location>
        <begin position="36"/>
        <end position="76"/>
    </location>
</feature>
<dbReference type="RefSeq" id="WP_245704058.1">
    <property type="nucleotide sequence ID" value="NZ_FNHP01000008.1"/>
</dbReference>
<dbReference type="SUPFAM" id="SSF46626">
    <property type="entry name" value="Cytochrome c"/>
    <property type="match status" value="1"/>
</dbReference>
<evidence type="ECO:0000256" key="7">
    <source>
        <dbReference type="SAM" id="MobiDB-lite"/>
    </source>
</evidence>
<keyword evidence="5 6" id="KW-0408">Iron</keyword>
<evidence type="ECO:0000256" key="5">
    <source>
        <dbReference type="ARBA" id="ARBA00023004"/>
    </source>
</evidence>
<dbReference type="PANTHER" id="PTHR35008">
    <property type="entry name" value="BLL4482 PROTEIN-RELATED"/>
    <property type="match status" value="1"/>
</dbReference>
<evidence type="ECO:0000256" key="3">
    <source>
        <dbReference type="ARBA" id="ARBA00022723"/>
    </source>
</evidence>
<keyword evidence="2 6" id="KW-0349">Heme</keyword>
<dbReference type="AlphaFoldDB" id="A0A1G9U8Q9"/>
<evidence type="ECO:0000256" key="8">
    <source>
        <dbReference type="SAM" id="SignalP"/>
    </source>
</evidence>
<dbReference type="GO" id="GO:0005506">
    <property type="term" value="F:iron ion binding"/>
    <property type="evidence" value="ECO:0007669"/>
    <property type="project" value="InterPro"/>
</dbReference>
<dbReference type="GO" id="GO:0009055">
    <property type="term" value="F:electron transfer activity"/>
    <property type="evidence" value="ECO:0007669"/>
    <property type="project" value="InterPro"/>
</dbReference>
<dbReference type="Gene3D" id="1.10.760.10">
    <property type="entry name" value="Cytochrome c-like domain"/>
    <property type="match status" value="1"/>
</dbReference>
<dbReference type="STRING" id="1527607.SAMN05428957_10839"/>
<evidence type="ECO:0000256" key="1">
    <source>
        <dbReference type="ARBA" id="ARBA00022448"/>
    </source>
</evidence>
<accession>A0A1G9U8Q9</accession>
<evidence type="ECO:0000256" key="2">
    <source>
        <dbReference type="ARBA" id="ARBA00022617"/>
    </source>
</evidence>
<evidence type="ECO:0000259" key="9">
    <source>
        <dbReference type="PROSITE" id="PS51007"/>
    </source>
</evidence>
<keyword evidence="4" id="KW-0249">Electron transport</keyword>
<dbReference type="GO" id="GO:0020037">
    <property type="term" value="F:heme binding"/>
    <property type="evidence" value="ECO:0007669"/>
    <property type="project" value="InterPro"/>
</dbReference>
<evidence type="ECO:0000313" key="10">
    <source>
        <dbReference type="EMBL" id="SDM56321.1"/>
    </source>
</evidence>
<gene>
    <name evidence="10" type="ORF">SAMN05428957_10839</name>
</gene>
<name>A0A1G9U8Q9_9BURK</name>
<keyword evidence="3 6" id="KW-0479">Metal-binding</keyword>
<evidence type="ECO:0000313" key="11">
    <source>
        <dbReference type="Proteomes" id="UP000198552"/>
    </source>
</evidence>
<dbReference type="InterPro" id="IPR009056">
    <property type="entry name" value="Cyt_c-like_dom"/>
</dbReference>
<protein>
    <submittedName>
        <fullName evidence="10">Cytochrome c, mono-and diheme variants</fullName>
    </submittedName>
</protein>
<feature type="chain" id="PRO_5011569452" evidence="8">
    <location>
        <begin position="27"/>
        <end position="184"/>
    </location>
</feature>
<keyword evidence="1" id="KW-0813">Transport</keyword>
<dbReference type="InterPro" id="IPR008168">
    <property type="entry name" value="Cyt_C_IC"/>
</dbReference>
<dbReference type="InterPro" id="IPR036909">
    <property type="entry name" value="Cyt_c-like_dom_sf"/>
</dbReference>
<dbReference type="PRINTS" id="PR00605">
    <property type="entry name" value="CYTCHROMECIC"/>
</dbReference>
<dbReference type="Pfam" id="PF13442">
    <property type="entry name" value="Cytochrome_CBB3"/>
    <property type="match status" value="1"/>
</dbReference>
<sequence length="184" mass="19429">MTHTTPWRGAAVAALALACSAGPAVAQQPATVPANVSPLPPAKPVANVSPLPAPQHPGQRTMTHRDSPDAAKPAGFNPRFSPDGERFVEQGGQQLYQSICQGCHMPQGEGAKGAGFYPALAGNTRLAAGAYPVYVVLNGLHGMPPFGKRLDDQQVADVVNYIRTHFGNQYQDAVTPEAVKKQRQ</sequence>
<evidence type="ECO:0000256" key="6">
    <source>
        <dbReference type="PROSITE-ProRule" id="PRU00433"/>
    </source>
</evidence>
<dbReference type="PANTHER" id="PTHR35008:SF9">
    <property type="entry name" value="CYTOCHROME C DOMAIN-CONTAINING PROTEIN"/>
    <property type="match status" value="1"/>
</dbReference>
<dbReference type="InterPro" id="IPR051459">
    <property type="entry name" value="Cytochrome_c-type_DH"/>
</dbReference>
<proteinExistence type="predicted"/>
<keyword evidence="8" id="KW-0732">Signal</keyword>
<keyword evidence="11" id="KW-1185">Reference proteome</keyword>
<organism evidence="10 11">
    <name type="scientific">Oryzisolibacter propanilivorax</name>
    <dbReference type="NCBI Taxonomy" id="1527607"/>
    <lineage>
        <taxon>Bacteria</taxon>
        <taxon>Pseudomonadati</taxon>
        <taxon>Pseudomonadota</taxon>
        <taxon>Betaproteobacteria</taxon>
        <taxon>Burkholderiales</taxon>
        <taxon>Comamonadaceae</taxon>
        <taxon>Oryzisolibacter</taxon>
    </lineage>
</organism>
<dbReference type="PROSITE" id="PS51007">
    <property type="entry name" value="CYTC"/>
    <property type="match status" value="1"/>
</dbReference>
<feature type="signal peptide" evidence="8">
    <location>
        <begin position="1"/>
        <end position="26"/>
    </location>
</feature>